<proteinExistence type="predicted"/>
<dbReference type="EMBL" id="BMKW01000008">
    <property type="protein sequence ID" value="GGJ24716.1"/>
    <property type="molecule type" value="Genomic_DNA"/>
</dbReference>
<name>A0A917KU31_9PROT</name>
<dbReference type="Proteomes" id="UP000661507">
    <property type="component" value="Unassembled WGS sequence"/>
</dbReference>
<organism evidence="2 3">
    <name type="scientific">Neoroseomonas lacus</name>
    <dbReference type="NCBI Taxonomy" id="287609"/>
    <lineage>
        <taxon>Bacteria</taxon>
        <taxon>Pseudomonadati</taxon>
        <taxon>Pseudomonadota</taxon>
        <taxon>Alphaproteobacteria</taxon>
        <taxon>Acetobacterales</taxon>
        <taxon>Acetobacteraceae</taxon>
        <taxon>Neoroseomonas</taxon>
    </lineage>
</organism>
<reference evidence="2" key="1">
    <citation type="journal article" date="2014" name="Int. J. Syst. Evol. Microbiol.">
        <title>Complete genome sequence of Corynebacterium casei LMG S-19264T (=DSM 44701T), isolated from a smear-ripened cheese.</title>
        <authorList>
            <consortium name="US DOE Joint Genome Institute (JGI-PGF)"/>
            <person name="Walter F."/>
            <person name="Albersmeier A."/>
            <person name="Kalinowski J."/>
            <person name="Ruckert C."/>
        </authorList>
    </citation>
    <scope>NUCLEOTIDE SEQUENCE</scope>
    <source>
        <strain evidence="2">CGMCC 1.3617</strain>
    </source>
</reference>
<evidence type="ECO:0000259" key="1">
    <source>
        <dbReference type="Pfam" id="PF14588"/>
    </source>
</evidence>
<dbReference type="CDD" id="cd02199">
    <property type="entry name" value="YjgF_YER057c_UK114_like_1"/>
    <property type="match status" value="1"/>
</dbReference>
<dbReference type="Gene3D" id="3.30.1330.40">
    <property type="entry name" value="RutC-like"/>
    <property type="match status" value="1"/>
</dbReference>
<comment type="caution">
    <text evidence="2">The sequence shown here is derived from an EMBL/GenBank/DDBJ whole genome shotgun (WGS) entry which is preliminary data.</text>
</comment>
<dbReference type="PANTHER" id="PTHR43760">
    <property type="entry name" value="ENDORIBONUCLEASE-RELATED"/>
    <property type="match status" value="1"/>
</dbReference>
<dbReference type="PANTHER" id="PTHR43760:SF1">
    <property type="entry name" value="ENDORIBONUCLEASE L-PSP_CHORISMATE MUTASE-LIKE DOMAIN-CONTAINING PROTEIN"/>
    <property type="match status" value="1"/>
</dbReference>
<dbReference type="Pfam" id="PF14588">
    <property type="entry name" value="YjgF_endoribonc"/>
    <property type="match status" value="1"/>
</dbReference>
<reference evidence="2" key="2">
    <citation type="submission" date="2020-09" db="EMBL/GenBank/DDBJ databases">
        <authorList>
            <person name="Sun Q."/>
            <person name="Zhou Y."/>
        </authorList>
    </citation>
    <scope>NUCLEOTIDE SEQUENCE</scope>
    <source>
        <strain evidence="2">CGMCC 1.3617</strain>
    </source>
</reference>
<feature type="domain" description="Endoribonuclease L-PSP/chorismate mutase-like" evidence="1">
    <location>
        <begin position="35"/>
        <end position="161"/>
    </location>
</feature>
<dbReference type="InterPro" id="IPR013813">
    <property type="entry name" value="Endoribo_LPSP/chorism_mut-like"/>
</dbReference>
<protein>
    <recommendedName>
        <fullName evidence="1">Endoribonuclease L-PSP/chorismate mutase-like domain-containing protein</fullName>
    </recommendedName>
</protein>
<evidence type="ECO:0000313" key="3">
    <source>
        <dbReference type="Proteomes" id="UP000661507"/>
    </source>
</evidence>
<keyword evidence="3" id="KW-1185">Reference proteome</keyword>
<gene>
    <name evidence="2" type="ORF">GCM10011320_35010</name>
</gene>
<accession>A0A917KU31</accession>
<evidence type="ECO:0000313" key="2">
    <source>
        <dbReference type="EMBL" id="GGJ24716.1"/>
    </source>
</evidence>
<dbReference type="SUPFAM" id="SSF55298">
    <property type="entry name" value="YjgF-like"/>
    <property type="match status" value="1"/>
</dbReference>
<dbReference type="AlphaFoldDB" id="A0A917KU31"/>
<sequence length="183" mass="19315">MSVMLSYMCALAGAPMRVSHGASSMEDEMSNETPEQRLAALGLTLPPVPKPIGSYVPWRVEGNMLWTSGQGPRRADGVPVKGKVPSEMSIEEAYENARMVGLGLLAAAAEGAGGLSKLKVVKVLGMVNADPDFNDHPKVINGCSDLFVAVLGENGKHARSAVGFASLPNRIPVEIEAIFTILD</sequence>
<dbReference type="InterPro" id="IPR035959">
    <property type="entry name" value="RutC-like_sf"/>
</dbReference>